<keyword evidence="6" id="KW-1185">Reference proteome</keyword>
<dbReference type="AlphaFoldDB" id="A0A9W7F9N2"/>
<evidence type="ECO:0000256" key="3">
    <source>
        <dbReference type="SAM" id="MobiDB-lite"/>
    </source>
</evidence>
<dbReference type="OrthoDB" id="10250105at2759"/>
<comment type="similarity">
    <text evidence="1">Belongs to the biotin--protein ligase family.</text>
</comment>
<dbReference type="PANTHER" id="PTHR12835">
    <property type="entry name" value="BIOTIN PROTEIN LIGASE"/>
    <property type="match status" value="1"/>
</dbReference>
<accession>A0A9W7F9N2</accession>
<dbReference type="PROSITE" id="PS51733">
    <property type="entry name" value="BPL_LPL_CATALYTIC"/>
    <property type="match status" value="1"/>
</dbReference>
<dbReference type="InterPro" id="IPR004143">
    <property type="entry name" value="BPL_LPL_catalytic"/>
</dbReference>
<dbReference type="Pfam" id="PF03099">
    <property type="entry name" value="BPL_LplA_LipB"/>
    <property type="match status" value="1"/>
</dbReference>
<evidence type="ECO:0000256" key="2">
    <source>
        <dbReference type="ARBA" id="ARBA00022598"/>
    </source>
</evidence>
<dbReference type="SUPFAM" id="SSF55681">
    <property type="entry name" value="Class II aaRS and biotin synthetases"/>
    <property type="match status" value="1"/>
</dbReference>
<dbReference type="PANTHER" id="PTHR12835:SF5">
    <property type="entry name" value="BIOTIN--PROTEIN LIGASE"/>
    <property type="match status" value="1"/>
</dbReference>
<dbReference type="NCBIfam" id="TIGR00121">
    <property type="entry name" value="birA_ligase"/>
    <property type="match status" value="1"/>
</dbReference>
<feature type="domain" description="BPL/LPL catalytic" evidence="4">
    <location>
        <begin position="10"/>
        <end position="200"/>
    </location>
</feature>
<dbReference type="CDD" id="cd16442">
    <property type="entry name" value="BPL"/>
    <property type="match status" value="1"/>
</dbReference>
<dbReference type="InterPro" id="IPR045864">
    <property type="entry name" value="aa-tRNA-synth_II/BPL/LPL"/>
</dbReference>
<dbReference type="GO" id="GO:0004077">
    <property type="term" value="F:biotin--[biotin carboxyl-carrier protein] ligase activity"/>
    <property type="evidence" value="ECO:0007669"/>
    <property type="project" value="InterPro"/>
</dbReference>
<proteinExistence type="inferred from homology"/>
<evidence type="ECO:0000256" key="1">
    <source>
        <dbReference type="ARBA" id="ARBA00009934"/>
    </source>
</evidence>
<name>A0A9W7F9N2_9STRA</name>
<feature type="region of interest" description="Disordered" evidence="3">
    <location>
        <begin position="1"/>
        <end position="20"/>
    </location>
</feature>
<sequence>MSLSSCSSPPPTPTSTLTSSASTPIYTFPVVESTQTTARELLLASSPPSPFSVLAESQDLGKGTNSRIWISPPSNLYLTVVVPSYKLLPPTNTFPLSLIPLKIGTIIHSAISRSLPPTSAASLTLKWPNDVLIDGKKVAGVLIEMDQNCFLIGVGCNVGVAPAVAKEGRELGREAGKLLDYVENTDDAKDVVTKLADYITSDIHAWADNCEGTGDTVVDYFARHVEFNKKIQMRTEQGEGGGRGRWVTPLNLETDGRLRVQAEGGGVEILTSDYMI</sequence>
<protein>
    <recommendedName>
        <fullName evidence="4">BPL/LPL catalytic domain-containing protein</fullName>
    </recommendedName>
</protein>
<dbReference type="Proteomes" id="UP001165122">
    <property type="component" value="Unassembled WGS sequence"/>
</dbReference>
<evidence type="ECO:0000313" key="5">
    <source>
        <dbReference type="EMBL" id="GMI07841.1"/>
    </source>
</evidence>
<evidence type="ECO:0000313" key="6">
    <source>
        <dbReference type="Proteomes" id="UP001165122"/>
    </source>
</evidence>
<dbReference type="InterPro" id="IPR004408">
    <property type="entry name" value="Biotin_CoA_COase_ligase"/>
</dbReference>
<evidence type="ECO:0000259" key="4">
    <source>
        <dbReference type="PROSITE" id="PS51733"/>
    </source>
</evidence>
<gene>
    <name evidence="5" type="ORF">TrLO_g11584</name>
</gene>
<dbReference type="GO" id="GO:0005737">
    <property type="term" value="C:cytoplasm"/>
    <property type="evidence" value="ECO:0007669"/>
    <property type="project" value="TreeGrafter"/>
</dbReference>
<keyword evidence="2" id="KW-0436">Ligase</keyword>
<dbReference type="Gene3D" id="3.30.930.10">
    <property type="entry name" value="Bira Bifunctional Protein, Domain 2"/>
    <property type="match status" value="1"/>
</dbReference>
<reference evidence="6" key="1">
    <citation type="journal article" date="2023" name="Commun. Biol.">
        <title>Genome analysis of Parmales, the sister group of diatoms, reveals the evolutionary specialization of diatoms from phago-mixotrophs to photoautotrophs.</title>
        <authorList>
            <person name="Ban H."/>
            <person name="Sato S."/>
            <person name="Yoshikawa S."/>
            <person name="Yamada K."/>
            <person name="Nakamura Y."/>
            <person name="Ichinomiya M."/>
            <person name="Sato N."/>
            <person name="Blanc-Mathieu R."/>
            <person name="Endo H."/>
            <person name="Kuwata A."/>
            <person name="Ogata H."/>
        </authorList>
    </citation>
    <scope>NUCLEOTIDE SEQUENCE [LARGE SCALE GENOMIC DNA]</scope>
    <source>
        <strain evidence="6">NIES 3700</strain>
    </source>
</reference>
<organism evidence="5 6">
    <name type="scientific">Triparma laevis f. longispina</name>
    <dbReference type="NCBI Taxonomy" id="1714387"/>
    <lineage>
        <taxon>Eukaryota</taxon>
        <taxon>Sar</taxon>
        <taxon>Stramenopiles</taxon>
        <taxon>Ochrophyta</taxon>
        <taxon>Bolidophyceae</taxon>
        <taxon>Parmales</taxon>
        <taxon>Triparmaceae</taxon>
        <taxon>Triparma</taxon>
    </lineage>
</organism>
<dbReference type="EMBL" id="BRXW01000115">
    <property type="protein sequence ID" value="GMI07841.1"/>
    <property type="molecule type" value="Genomic_DNA"/>
</dbReference>
<comment type="caution">
    <text evidence="5">The sequence shown here is derived from an EMBL/GenBank/DDBJ whole genome shotgun (WGS) entry which is preliminary data.</text>
</comment>